<dbReference type="PANTHER" id="PTHR39583:SF2">
    <property type="entry name" value="TYPE II SECRETION SYSTEM PROTEIN J"/>
    <property type="match status" value="1"/>
</dbReference>
<organism evidence="11 12">
    <name type="scientific">Saliniradius amylolyticus</name>
    <dbReference type="NCBI Taxonomy" id="2183582"/>
    <lineage>
        <taxon>Bacteria</taxon>
        <taxon>Pseudomonadati</taxon>
        <taxon>Pseudomonadota</taxon>
        <taxon>Gammaproteobacteria</taxon>
        <taxon>Alteromonadales</taxon>
        <taxon>Alteromonadaceae</taxon>
        <taxon>Saliniradius</taxon>
    </lineage>
</organism>
<gene>
    <name evidence="11" type="ORF">HMF8227_00115</name>
</gene>
<evidence type="ECO:0000256" key="7">
    <source>
        <dbReference type="ARBA" id="ARBA00022692"/>
    </source>
</evidence>
<comment type="subcellular location">
    <subcellularLocation>
        <location evidence="1">Cell inner membrane</location>
        <topology evidence="1">Single-pass membrane protein</topology>
    </subcellularLocation>
</comment>
<reference evidence="11 12" key="1">
    <citation type="submission" date="2018-05" db="EMBL/GenBank/DDBJ databases">
        <title>Salinimonas sp. HMF8227 Genome sequencing and assembly.</title>
        <authorList>
            <person name="Kang H."/>
            <person name="Kang J."/>
            <person name="Cha I."/>
            <person name="Kim H."/>
            <person name="Joh K."/>
        </authorList>
    </citation>
    <scope>NUCLEOTIDE SEQUENCE [LARGE SCALE GENOMIC DNA]</scope>
    <source>
        <strain evidence="11 12">HMF8227</strain>
    </source>
</reference>
<dbReference type="PANTHER" id="PTHR39583">
    <property type="entry name" value="TYPE II SECRETION SYSTEM PROTEIN J-RELATED"/>
    <property type="match status" value="1"/>
</dbReference>
<dbReference type="GO" id="GO:0005886">
    <property type="term" value="C:plasma membrane"/>
    <property type="evidence" value="ECO:0007669"/>
    <property type="project" value="UniProtKB-SubCell"/>
</dbReference>
<evidence type="ECO:0000256" key="8">
    <source>
        <dbReference type="ARBA" id="ARBA00022989"/>
    </source>
</evidence>
<dbReference type="NCBIfam" id="TIGR02532">
    <property type="entry name" value="IV_pilin_GFxxxE"/>
    <property type="match status" value="1"/>
</dbReference>
<dbReference type="GO" id="GO:0015627">
    <property type="term" value="C:type II protein secretion system complex"/>
    <property type="evidence" value="ECO:0007669"/>
    <property type="project" value="InterPro"/>
</dbReference>
<dbReference type="NCBIfam" id="TIGR01711">
    <property type="entry name" value="gspJ"/>
    <property type="match status" value="1"/>
</dbReference>
<dbReference type="Pfam" id="PF07963">
    <property type="entry name" value="N_methyl"/>
    <property type="match status" value="1"/>
</dbReference>
<dbReference type="GO" id="GO:0015628">
    <property type="term" value="P:protein secretion by the type II secretion system"/>
    <property type="evidence" value="ECO:0007669"/>
    <property type="project" value="InterPro"/>
</dbReference>
<evidence type="ECO:0000256" key="10">
    <source>
        <dbReference type="SAM" id="Phobius"/>
    </source>
</evidence>
<dbReference type="Gene3D" id="2.10.70.20">
    <property type="entry name" value="gspk-gspi-gspj complex like domains"/>
    <property type="match status" value="1"/>
</dbReference>
<keyword evidence="8 10" id="KW-1133">Transmembrane helix</keyword>
<evidence type="ECO:0000256" key="4">
    <source>
        <dbReference type="ARBA" id="ARBA00022475"/>
    </source>
</evidence>
<dbReference type="Pfam" id="PF11612">
    <property type="entry name" value="T2SSJ"/>
    <property type="match status" value="1"/>
</dbReference>
<evidence type="ECO:0000256" key="1">
    <source>
        <dbReference type="ARBA" id="ARBA00004377"/>
    </source>
</evidence>
<protein>
    <recommendedName>
        <fullName evidence="3">Type II secretion system protein J</fullName>
    </recommendedName>
</protein>
<dbReference type="KEGG" id="salh:HMF8227_00115"/>
<name>A0A2S2DZ47_9ALTE</name>
<evidence type="ECO:0000256" key="6">
    <source>
        <dbReference type="ARBA" id="ARBA00022519"/>
    </source>
</evidence>
<dbReference type="Proteomes" id="UP000245728">
    <property type="component" value="Chromosome"/>
</dbReference>
<dbReference type="InterPro" id="IPR045584">
    <property type="entry name" value="Pilin-like"/>
</dbReference>
<evidence type="ECO:0000313" key="11">
    <source>
        <dbReference type="EMBL" id="AWL10623.1"/>
    </source>
</evidence>
<keyword evidence="12" id="KW-1185">Reference proteome</keyword>
<dbReference type="InterPro" id="IPR051621">
    <property type="entry name" value="T2SS_protein_J"/>
</dbReference>
<evidence type="ECO:0000256" key="3">
    <source>
        <dbReference type="ARBA" id="ARBA00021539"/>
    </source>
</evidence>
<dbReference type="EMBL" id="CP029347">
    <property type="protein sequence ID" value="AWL10623.1"/>
    <property type="molecule type" value="Genomic_DNA"/>
</dbReference>
<keyword evidence="9 10" id="KW-0472">Membrane</keyword>
<evidence type="ECO:0000313" key="12">
    <source>
        <dbReference type="Proteomes" id="UP000245728"/>
    </source>
</evidence>
<evidence type="ECO:0000256" key="9">
    <source>
        <dbReference type="ARBA" id="ARBA00023136"/>
    </source>
</evidence>
<comment type="similarity">
    <text evidence="2">Belongs to the GSP J family.</text>
</comment>
<keyword evidence="6" id="KW-0997">Cell inner membrane</keyword>
<dbReference type="InterPro" id="IPR010055">
    <property type="entry name" value="T2SS_protein-GspJ"/>
</dbReference>
<dbReference type="OrthoDB" id="9794345at2"/>
<keyword evidence="5" id="KW-0488">Methylation</keyword>
<sequence>MMTNRGFTLIEILLAMAIFSLIGLASYSVLSTVLDSDRLSSEQFEAFEKLQRTMLYLERDLLQAVPRSVRIEGQGNDIVFSGGEDQLQSDADGMAFVRGGWHNPQLMLPRSRLQAVGYRLRDGKLERLHHNYPDNVIGHEPEIRVLLERVEDLQLQFATAPINNDRDSNTWSNSYTATELPMAVAVELTTEDFGMIRREFLLTGKGGTNAITQ</sequence>
<evidence type="ECO:0000256" key="5">
    <source>
        <dbReference type="ARBA" id="ARBA00022481"/>
    </source>
</evidence>
<keyword evidence="7 10" id="KW-0812">Transmembrane</keyword>
<dbReference type="PROSITE" id="PS00409">
    <property type="entry name" value="PROKAR_NTER_METHYL"/>
    <property type="match status" value="1"/>
</dbReference>
<evidence type="ECO:0000256" key="2">
    <source>
        <dbReference type="ARBA" id="ARBA00011084"/>
    </source>
</evidence>
<feature type="transmembrane region" description="Helical" evidence="10">
    <location>
        <begin position="12"/>
        <end position="30"/>
    </location>
</feature>
<dbReference type="InterPro" id="IPR012902">
    <property type="entry name" value="N_methyl_site"/>
</dbReference>
<accession>A0A2S2DZ47</accession>
<dbReference type="SUPFAM" id="SSF54523">
    <property type="entry name" value="Pili subunits"/>
    <property type="match status" value="1"/>
</dbReference>
<dbReference type="Gene3D" id="3.10.610.10">
    <property type="entry name" value="GSPII I/J protein-like"/>
    <property type="match status" value="1"/>
</dbReference>
<keyword evidence="4" id="KW-1003">Cell membrane</keyword>
<proteinExistence type="inferred from homology"/>
<dbReference type="AlphaFoldDB" id="A0A2S2DZ47"/>